<organism evidence="3 4">
    <name type="scientific">Companilactobacillus nodensis DSM 19682 = JCM 14932 = NBRC 107160</name>
    <dbReference type="NCBI Taxonomy" id="1423775"/>
    <lineage>
        <taxon>Bacteria</taxon>
        <taxon>Bacillati</taxon>
        <taxon>Bacillota</taxon>
        <taxon>Bacilli</taxon>
        <taxon>Lactobacillales</taxon>
        <taxon>Lactobacillaceae</taxon>
        <taxon>Companilactobacillus</taxon>
    </lineage>
</organism>
<dbReference type="STRING" id="1423775.FD03_GL002599"/>
<dbReference type="OrthoDB" id="9805856at2"/>
<evidence type="ECO:0000259" key="2">
    <source>
        <dbReference type="PROSITE" id="PS50943"/>
    </source>
</evidence>
<comment type="caution">
    <text evidence="3">The sequence shown here is derived from an EMBL/GenBank/DDBJ whole genome shotgun (WGS) entry which is preliminary data.</text>
</comment>
<name>A0A0R1KJP3_9LACO</name>
<dbReference type="InterPro" id="IPR001387">
    <property type="entry name" value="Cro/C1-type_HTH"/>
</dbReference>
<dbReference type="InterPro" id="IPR010982">
    <property type="entry name" value="Lambda_DNA-bd_dom_sf"/>
</dbReference>
<dbReference type="SMART" id="SM00530">
    <property type="entry name" value="HTH_XRE"/>
    <property type="match status" value="1"/>
</dbReference>
<evidence type="ECO:0000313" key="3">
    <source>
        <dbReference type="EMBL" id="KRK80274.1"/>
    </source>
</evidence>
<evidence type="ECO:0000313" key="4">
    <source>
        <dbReference type="Proteomes" id="UP000051248"/>
    </source>
</evidence>
<dbReference type="RefSeq" id="WP_025025266.1">
    <property type="nucleotide sequence ID" value="NZ_AZDZ01000005.1"/>
</dbReference>
<gene>
    <name evidence="3" type="ORF">FD03_GL002599</name>
</gene>
<proteinExistence type="predicted"/>
<keyword evidence="1" id="KW-0238">DNA-binding</keyword>
<dbReference type="Gene3D" id="1.10.260.40">
    <property type="entry name" value="lambda repressor-like DNA-binding domains"/>
    <property type="match status" value="1"/>
</dbReference>
<dbReference type="Pfam" id="PF01381">
    <property type="entry name" value="HTH_3"/>
    <property type="match status" value="1"/>
</dbReference>
<dbReference type="PATRIC" id="fig|1423775.4.peg.2646"/>
<dbReference type="SUPFAM" id="SSF47413">
    <property type="entry name" value="lambda repressor-like DNA-binding domains"/>
    <property type="match status" value="1"/>
</dbReference>
<dbReference type="eggNOG" id="COG1396">
    <property type="taxonomic scope" value="Bacteria"/>
</dbReference>
<evidence type="ECO:0000256" key="1">
    <source>
        <dbReference type="ARBA" id="ARBA00023125"/>
    </source>
</evidence>
<accession>A0A0R1KJP3</accession>
<protein>
    <recommendedName>
        <fullName evidence="2">HTH cro/C1-type domain-containing protein</fullName>
    </recommendedName>
</protein>
<dbReference type="PANTHER" id="PTHR46558">
    <property type="entry name" value="TRACRIPTIONAL REGULATORY PROTEIN-RELATED-RELATED"/>
    <property type="match status" value="1"/>
</dbReference>
<dbReference type="CDD" id="cd00093">
    <property type="entry name" value="HTH_XRE"/>
    <property type="match status" value="1"/>
</dbReference>
<dbReference type="PANTHER" id="PTHR46558:SF11">
    <property type="entry name" value="HTH-TYPE TRANSCRIPTIONAL REGULATOR XRE"/>
    <property type="match status" value="1"/>
</dbReference>
<dbReference type="AlphaFoldDB" id="A0A0R1KJP3"/>
<dbReference type="Proteomes" id="UP000051248">
    <property type="component" value="Unassembled WGS sequence"/>
</dbReference>
<sequence length="135" mass="15599">MNNNDLGNRITKLRESKNVSQEDLAKYLNIDRTSLSRLENGKRKVSADELRQLSQYFGVTTDYLLGVNGTPQWATKRDTVDFKDFLDQNIIGGMAFDGDNITEEENERVKIALTQIFWKRLEQIKKREGKNKNGK</sequence>
<dbReference type="GO" id="GO:0003677">
    <property type="term" value="F:DNA binding"/>
    <property type="evidence" value="ECO:0007669"/>
    <property type="project" value="UniProtKB-KW"/>
</dbReference>
<dbReference type="EMBL" id="AZDZ01000005">
    <property type="protein sequence ID" value="KRK80274.1"/>
    <property type="molecule type" value="Genomic_DNA"/>
</dbReference>
<feature type="domain" description="HTH cro/C1-type" evidence="2">
    <location>
        <begin position="10"/>
        <end position="64"/>
    </location>
</feature>
<reference evidence="3 4" key="1">
    <citation type="journal article" date="2015" name="Genome Announc.">
        <title>Expanding the biotechnology potential of lactobacilli through comparative genomics of 213 strains and associated genera.</title>
        <authorList>
            <person name="Sun Z."/>
            <person name="Harris H.M."/>
            <person name="McCann A."/>
            <person name="Guo C."/>
            <person name="Argimon S."/>
            <person name="Zhang W."/>
            <person name="Yang X."/>
            <person name="Jeffery I.B."/>
            <person name="Cooney J.C."/>
            <person name="Kagawa T.F."/>
            <person name="Liu W."/>
            <person name="Song Y."/>
            <person name="Salvetti E."/>
            <person name="Wrobel A."/>
            <person name="Rasinkangas P."/>
            <person name="Parkhill J."/>
            <person name="Rea M.C."/>
            <person name="O'Sullivan O."/>
            <person name="Ritari J."/>
            <person name="Douillard F.P."/>
            <person name="Paul Ross R."/>
            <person name="Yang R."/>
            <person name="Briner A.E."/>
            <person name="Felis G.E."/>
            <person name="de Vos W.M."/>
            <person name="Barrangou R."/>
            <person name="Klaenhammer T.R."/>
            <person name="Caufield P.W."/>
            <person name="Cui Y."/>
            <person name="Zhang H."/>
            <person name="O'Toole P.W."/>
        </authorList>
    </citation>
    <scope>NUCLEOTIDE SEQUENCE [LARGE SCALE GENOMIC DNA]</scope>
    <source>
        <strain evidence="3 4">DSM 19682</strain>
    </source>
</reference>
<dbReference type="PROSITE" id="PS50943">
    <property type="entry name" value="HTH_CROC1"/>
    <property type="match status" value="1"/>
</dbReference>
<keyword evidence="4" id="KW-1185">Reference proteome</keyword>